<dbReference type="GO" id="GO:0008934">
    <property type="term" value="F:inositol monophosphate 1-phosphatase activity"/>
    <property type="evidence" value="ECO:0007669"/>
    <property type="project" value="InterPro"/>
</dbReference>
<proteinExistence type="inferred from homology"/>
<feature type="binding site" evidence="9">
    <location>
        <position position="89"/>
    </location>
    <ligand>
        <name>Mg(2+)</name>
        <dbReference type="ChEBI" id="CHEBI:18420"/>
        <label>1</label>
        <note>catalytic</note>
    </ligand>
</feature>
<keyword evidence="7 10" id="KW-0378">Hydrolase</keyword>
<sequence>MARSALLTVMVNAAIKAGKSLSRDFNEVENLQVSRKGPADFVSKADLRAEQIVYDELRKARPTYAFLMEEGGEVAGTDGQHSWIIDPLDGTTNFLHSIPLFAVAIALQRGDEIVASVIYNPILDELYTAEKGGGAWLADRKRLRVAERRHLSDAVVATGIKTQGTSNDGLQLRQLSHINPAVAGIRRSGSIAVDMAWLASGRFDALWEAGLKPWDVAPGLLMVKEAGGLVTDYAGQPGSVWNGQIVAGNETLHGALFKQLRSVQ</sequence>
<dbReference type="PRINTS" id="PR01959">
    <property type="entry name" value="SBIMPHPHTASE"/>
</dbReference>
<evidence type="ECO:0000256" key="10">
    <source>
        <dbReference type="RuleBase" id="RU364068"/>
    </source>
</evidence>
<evidence type="ECO:0000256" key="3">
    <source>
        <dbReference type="ARBA" id="ARBA00009759"/>
    </source>
</evidence>
<dbReference type="Gene3D" id="3.40.190.80">
    <property type="match status" value="1"/>
</dbReference>
<dbReference type="AlphaFoldDB" id="A0A087LXA1"/>
<evidence type="ECO:0000313" key="12">
    <source>
        <dbReference type="Proteomes" id="UP000028981"/>
    </source>
</evidence>
<feature type="binding site" evidence="9">
    <location>
        <position position="88"/>
    </location>
    <ligand>
        <name>Mg(2+)</name>
        <dbReference type="ChEBI" id="CHEBI:18420"/>
        <label>1</label>
        <note>catalytic</note>
    </ligand>
</feature>
<comment type="caution">
    <text evidence="11">The sequence shown here is derived from an EMBL/GenBank/DDBJ whole genome shotgun (WGS) entry which is preliminary data.</text>
</comment>
<evidence type="ECO:0000256" key="9">
    <source>
        <dbReference type="PIRSR" id="PIRSR600760-2"/>
    </source>
</evidence>
<dbReference type="PRINTS" id="PR00377">
    <property type="entry name" value="IMPHPHTASES"/>
</dbReference>
<dbReference type="FunFam" id="3.40.190.80:FF:000020">
    <property type="entry name" value="Fructose-1,6-bisphosphatase/inositol-1-monophosphatase"/>
    <property type="match status" value="1"/>
</dbReference>
<keyword evidence="6 9" id="KW-0479">Metal-binding</keyword>
<feature type="binding site" evidence="9">
    <location>
        <position position="69"/>
    </location>
    <ligand>
        <name>Mg(2+)</name>
        <dbReference type="ChEBI" id="CHEBI:18420"/>
        <label>1</label>
        <note>catalytic</note>
    </ligand>
</feature>
<dbReference type="InterPro" id="IPR000760">
    <property type="entry name" value="Inositol_monophosphatase-like"/>
</dbReference>
<dbReference type="EC" id="3.1.3.25" evidence="4 10"/>
<evidence type="ECO:0000256" key="8">
    <source>
        <dbReference type="ARBA" id="ARBA00022842"/>
    </source>
</evidence>
<comment type="cofactor">
    <cofactor evidence="2 9 10">
        <name>Mg(2+)</name>
        <dbReference type="ChEBI" id="CHEBI:18420"/>
    </cofactor>
</comment>
<dbReference type="Gene3D" id="3.30.540.10">
    <property type="entry name" value="Fructose-1,6-Bisphosphatase, subunit A, domain 1"/>
    <property type="match status" value="1"/>
</dbReference>
<dbReference type="InterPro" id="IPR020583">
    <property type="entry name" value="Inositol_monoP_metal-BS"/>
</dbReference>
<dbReference type="GO" id="GO:0006020">
    <property type="term" value="P:inositol metabolic process"/>
    <property type="evidence" value="ECO:0007669"/>
    <property type="project" value="TreeGrafter"/>
</dbReference>
<dbReference type="Proteomes" id="UP000028981">
    <property type="component" value="Unassembled WGS sequence"/>
</dbReference>
<dbReference type="Pfam" id="PF00459">
    <property type="entry name" value="Inositol_P"/>
    <property type="match status" value="1"/>
</dbReference>
<dbReference type="CDD" id="cd01639">
    <property type="entry name" value="IMPase"/>
    <property type="match status" value="1"/>
</dbReference>
<dbReference type="GO" id="GO:0046872">
    <property type="term" value="F:metal ion binding"/>
    <property type="evidence" value="ECO:0007669"/>
    <property type="project" value="UniProtKB-KW"/>
</dbReference>
<dbReference type="OrthoDB" id="9785695at2"/>
<dbReference type="STRING" id="46914.JP75_22025"/>
<dbReference type="EMBL" id="JQGC01000028">
    <property type="protein sequence ID" value="KFL29254.1"/>
    <property type="molecule type" value="Genomic_DNA"/>
</dbReference>
<dbReference type="PROSITE" id="PS00629">
    <property type="entry name" value="IMP_1"/>
    <property type="match status" value="1"/>
</dbReference>
<keyword evidence="8 9" id="KW-0460">Magnesium</keyword>
<dbReference type="RefSeq" id="WP_035086839.1">
    <property type="nucleotide sequence ID" value="NZ_JQGC01000028.1"/>
</dbReference>
<feature type="binding site" evidence="9">
    <location>
        <position position="86"/>
    </location>
    <ligand>
        <name>Mg(2+)</name>
        <dbReference type="ChEBI" id="CHEBI:18420"/>
        <label>1</label>
        <note>catalytic</note>
    </ligand>
</feature>
<evidence type="ECO:0000256" key="6">
    <source>
        <dbReference type="ARBA" id="ARBA00022723"/>
    </source>
</evidence>
<dbReference type="InterPro" id="IPR022337">
    <property type="entry name" value="Inositol_monophosphatase_SuhB"/>
</dbReference>
<name>A0A087LXA1_9HYPH</name>
<gene>
    <name evidence="11" type="ORF">JP75_22025</name>
</gene>
<dbReference type="InterPro" id="IPR033942">
    <property type="entry name" value="IMPase"/>
</dbReference>
<keyword evidence="12" id="KW-1185">Reference proteome</keyword>
<evidence type="ECO:0000256" key="4">
    <source>
        <dbReference type="ARBA" id="ARBA00013106"/>
    </source>
</evidence>
<accession>A0A087LXA1</accession>
<dbReference type="SUPFAM" id="SSF56655">
    <property type="entry name" value="Carbohydrate phosphatase"/>
    <property type="match status" value="1"/>
</dbReference>
<comment type="similarity">
    <text evidence="3 10">Belongs to the inositol monophosphatase superfamily.</text>
</comment>
<evidence type="ECO:0000256" key="7">
    <source>
        <dbReference type="ARBA" id="ARBA00022801"/>
    </source>
</evidence>
<evidence type="ECO:0000313" key="11">
    <source>
        <dbReference type="EMBL" id="KFL29254.1"/>
    </source>
</evidence>
<dbReference type="PANTHER" id="PTHR20854:SF4">
    <property type="entry name" value="INOSITOL-1-MONOPHOSPHATASE-RELATED"/>
    <property type="match status" value="1"/>
</dbReference>
<comment type="catalytic activity">
    <reaction evidence="1 10">
        <text>a myo-inositol phosphate + H2O = myo-inositol + phosphate</text>
        <dbReference type="Rhea" id="RHEA:24056"/>
        <dbReference type="ChEBI" id="CHEBI:15377"/>
        <dbReference type="ChEBI" id="CHEBI:17268"/>
        <dbReference type="ChEBI" id="CHEBI:43474"/>
        <dbReference type="ChEBI" id="CHEBI:84139"/>
        <dbReference type="EC" id="3.1.3.25"/>
    </reaction>
</comment>
<dbReference type="PANTHER" id="PTHR20854">
    <property type="entry name" value="INOSITOL MONOPHOSPHATASE"/>
    <property type="match status" value="1"/>
</dbReference>
<dbReference type="GO" id="GO:0007165">
    <property type="term" value="P:signal transduction"/>
    <property type="evidence" value="ECO:0007669"/>
    <property type="project" value="TreeGrafter"/>
</dbReference>
<protein>
    <recommendedName>
        <fullName evidence="5 10">Inositol-1-monophosphatase</fullName>
        <ecNumber evidence="4 10">3.1.3.25</ecNumber>
    </recommendedName>
</protein>
<dbReference type="FunFam" id="3.30.540.10:FF:000003">
    <property type="entry name" value="Inositol-1-monophosphatase"/>
    <property type="match status" value="1"/>
</dbReference>
<evidence type="ECO:0000256" key="5">
    <source>
        <dbReference type="ARBA" id="ARBA00019784"/>
    </source>
</evidence>
<evidence type="ECO:0000256" key="2">
    <source>
        <dbReference type="ARBA" id="ARBA00001946"/>
    </source>
</evidence>
<feature type="binding site" evidence="9">
    <location>
        <position position="215"/>
    </location>
    <ligand>
        <name>Mg(2+)</name>
        <dbReference type="ChEBI" id="CHEBI:18420"/>
        <label>1</label>
        <note>catalytic</note>
    </ligand>
</feature>
<reference evidence="11 12" key="1">
    <citation type="submission" date="2014-08" db="EMBL/GenBank/DDBJ databases">
        <authorList>
            <person name="Hassan Y.I."/>
            <person name="Lepp D."/>
            <person name="Zhou T."/>
        </authorList>
    </citation>
    <scope>NUCLEOTIDE SEQUENCE [LARGE SCALE GENOMIC DNA]</scope>
    <source>
        <strain evidence="11 12">IFO13584</strain>
    </source>
</reference>
<organism evidence="11 12">
    <name type="scientific">Devosia riboflavina</name>
    <dbReference type="NCBI Taxonomy" id="46914"/>
    <lineage>
        <taxon>Bacteria</taxon>
        <taxon>Pseudomonadati</taxon>
        <taxon>Pseudomonadota</taxon>
        <taxon>Alphaproteobacteria</taxon>
        <taxon>Hyphomicrobiales</taxon>
        <taxon>Devosiaceae</taxon>
        <taxon>Devosia</taxon>
    </lineage>
</organism>
<evidence type="ECO:0000256" key="1">
    <source>
        <dbReference type="ARBA" id="ARBA00001033"/>
    </source>
</evidence>